<reference evidence="8" key="1">
    <citation type="journal article" date="2006" name="PLoS Biol.">
        <title>Macronuclear genome sequence of the ciliate Tetrahymena thermophila, a model eukaryote.</title>
        <authorList>
            <person name="Eisen J.A."/>
            <person name="Coyne R.S."/>
            <person name="Wu M."/>
            <person name="Wu D."/>
            <person name="Thiagarajan M."/>
            <person name="Wortman J.R."/>
            <person name="Badger J.H."/>
            <person name="Ren Q."/>
            <person name="Amedeo P."/>
            <person name="Jones K.M."/>
            <person name="Tallon L.J."/>
            <person name="Delcher A.L."/>
            <person name="Salzberg S.L."/>
            <person name="Silva J.C."/>
            <person name="Haas B.J."/>
            <person name="Majoros W.H."/>
            <person name="Farzad M."/>
            <person name="Carlton J.M."/>
            <person name="Smith R.K. Jr."/>
            <person name="Garg J."/>
            <person name="Pearlman R.E."/>
            <person name="Karrer K.M."/>
            <person name="Sun L."/>
            <person name="Manning G."/>
            <person name="Elde N.C."/>
            <person name="Turkewitz A.P."/>
            <person name="Asai D.J."/>
            <person name="Wilkes D.E."/>
            <person name="Wang Y."/>
            <person name="Cai H."/>
            <person name="Collins K."/>
            <person name="Stewart B.A."/>
            <person name="Lee S.R."/>
            <person name="Wilamowska K."/>
            <person name="Weinberg Z."/>
            <person name="Ruzzo W.L."/>
            <person name="Wloga D."/>
            <person name="Gaertig J."/>
            <person name="Frankel J."/>
            <person name="Tsao C.-C."/>
            <person name="Gorovsky M.A."/>
            <person name="Keeling P.J."/>
            <person name="Waller R.F."/>
            <person name="Patron N.J."/>
            <person name="Cherry J.M."/>
            <person name="Stover N.A."/>
            <person name="Krieger C.J."/>
            <person name="del Toro C."/>
            <person name="Ryder H.F."/>
            <person name="Williamson S.C."/>
            <person name="Barbeau R.A."/>
            <person name="Hamilton E.P."/>
            <person name="Orias E."/>
        </authorList>
    </citation>
    <scope>NUCLEOTIDE SEQUENCE [LARGE SCALE GENOMIC DNA]</scope>
    <source>
        <strain evidence="8">SB210</strain>
    </source>
</reference>
<feature type="active site" description="Glycyl thioester intermediate" evidence="3">
    <location>
        <position position="4796"/>
    </location>
</feature>
<dbReference type="Proteomes" id="UP000009168">
    <property type="component" value="Unassembled WGS sequence"/>
</dbReference>
<dbReference type="PROSITE" id="PS50237">
    <property type="entry name" value="HECT"/>
    <property type="match status" value="1"/>
</dbReference>
<evidence type="ECO:0000313" key="7">
    <source>
        <dbReference type="EMBL" id="EAR98494.2"/>
    </source>
</evidence>
<dbReference type="InterPro" id="IPR035983">
    <property type="entry name" value="Hect_E3_ubiquitin_ligase"/>
</dbReference>
<dbReference type="PANTHER" id="PTHR45670:SF1">
    <property type="entry name" value="E3 UBIQUITIN-PROTEIN LIGASE HECTD1"/>
    <property type="match status" value="1"/>
</dbReference>
<evidence type="ECO:0000256" key="1">
    <source>
        <dbReference type="ARBA" id="ARBA00022679"/>
    </source>
</evidence>
<dbReference type="InterPro" id="IPR045322">
    <property type="entry name" value="HECTD1/TRIP12-like"/>
</dbReference>
<evidence type="ECO:0000313" key="8">
    <source>
        <dbReference type="Proteomes" id="UP000009168"/>
    </source>
</evidence>
<dbReference type="STRING" id="312017.I7MF51"/>
<feature type="region of interest" description="Disordered" evidence="5">
    <location>
        <begin position="1"/>
        <end position="51"/>
    </location>
</feature>
<dbReference type="GO" id="GO:0000209">
    <property type="term" value="P:protein polyubiquitination"/>
    <property type="evidence" value="ECO:0007669"/>
    <property type="project" value="TreeGrafter"/>
</dbReference>
<sequence>MGNCMKSKGQDHISDPEKVNKNVNKIFPQQASSQIQQQQKSDIKQQNENEPKNFQIIDEQIIEIKPVKELSKIQLMKLQKKKEQQKLKQNEQIKPLFDYLVEKAQEENPSEVDFEKVSQLMEQQDPKIINQCMLHKEMSGCTLSDYCLQNQHIYILKFVFERLQIEDFSFDDQKNLANLIFKALISSSKQFNKRPEFFFSFLDLIENSEGLGKLFSLYLETANPYCFLQFINLESDQAQMFLERVKELIQKSIENEEQQKEIELLNVVLKIKQNFLLDQYFVKFNLPKNVEILKRDLYDSNLKSTFIDRQFDLSKGMKFQKQNSLIESEYNFAHYLTSKKRLDLVQQNWSIYLELLLEKDSSRNTGASIIFSKQKASIILEMIEAYQANQNLFNQVLTISNQTNQNLIHMVIRNTSLSSDSIVTIIQKMFANHSQEKEKLLIQYDSENNIPLTLYLKKKTENKDLSLVELLIPAKIKNKNEKYPYPLLDNLEFPLFEFQMFQFLSIPSYVWRVYPKLQKFYDDIDALNNQIFCAILSLREQRDEVFNKVGNSLCFALKKGFFENLILQSEYQIAKKYLLDQRYLDECSRMALSNSKKQEILNYLLQQSTISQKVYFQKFLQRLTGQNVADCSQFYIAPSQSALQIVATLKLKQEFGIIELEEETLKQYLDDIFELYLNQKEYFEKEEFLKITRGYFQYKPVFYLFGCLQDQKYFNQIKQLYNFSIIDISNFKAAEAIQAAFEQVYFSHKTLKKDDLQIQENQKLKENRQIDLRNLKFDLSYLLEQSKFVFLILQSKIKKQFTNILVEEIFKQDYDFNNLFSKSKQTKFTIMFIFTSPEFKKALTEKGIKQINRSFFSTYKKLLLLILLECINANDKENIEFLKEQYNPTSGDIILDLRSKRNFSYYQENAQKIVQNLISSDLLGRIKMILPYKHSFNKQLINNLKQSDDVYMNLFYELMTTSSNIFQILVSKEKYVKILLLISNDQEEIISKIISKIHFALLCYNLPALQWLFSIVKNKKIDKNKKDLEKLKDQQEQVEEHDQQNEEQGLDQVCETLYSNLNKLFHVQNDHISEDFVELTDEQIKLRRNIQWNIFKEIKQNLSEQRILYDYSLYQSYGLKFSVGNKDFDPKILSSDYLKLVEIIEDIYRKREITFINKRNQKNQLLETEQIEFILEQFLKRAEELYNCEIEEQDEKSDITFNEKNEAQSKRIDIVNCLQFIQKKLFSQVIHIKKIQQQLLKLGNQAIHHKDLNLLKIINKMFCQAIQDKKDDYTIVSSYINQIVYPFFLQSEIEHNQNQKVQLSDENENEIDDENKITKNKSKEIEQTEMESKKIYFYNKDGQKEKIIYHKKILQNKTLIQLILSSLISSNEQLLINIARIVSLIYSQKPSLINRFFLQFSGYKAEYVDFIYFFQKEKPIFFSRNFQKERFEAILKVMHEEYSRQLQNELLTKENQKRTKFIIQNLNKDIARHGLIQKWENMQHYFKDILTKESEMNIIQCCICAYAGRLLSSEPVSEEKYEKTTMYSNIRNFLSQILNQRNCVDNIKEPSSLQSYTAIIDNCLSILKDQYHSSQQLQIEYKSNNNIFNYTSDFSLEITLNVLYFSLIYHFDDTFPFVKYLHNKKILNEQKDQGINDNAKDEINQLKQLWQHFILKSIKYGALSYFSIWNNSQLRQFLDEFENDYLEIITAKEQNIIESDELFNVKRYQNSIIPFNSKFSDVNQEYLNFFVKNKSNLIPQNIDILQILLDDACLSSISYFKNSDGQKNYSKIYLLDAMKKFDMKLNCMVCKDKNSRNNRKSKKTKVNLELLSPNNNQQNNIVQNQNKLNQYITQLSDEDLEHALTIGLFNLYDKVTTKISKQKILFLQLNTQDQNKLVSDSKSNQIQESTFFNAIQYALVIGRFNYIKLHQNILIECMDAKQEQKLAMCIKYALLSGRLEIFQLFFEKIPTNSQKFTFLKDQKILFELARLYIGQDSLFKYLLVNYYCNSQFLSSNGQGEELLEFNEIISDKCIVFKNLAIMKQEEALLDIFNYILIKFTTEQKQLLKQTMCYFSSEEIQSNLENQFNQNPISVYDAFYLFQLYNLRCFLLQKEMMVLDEFSGNIEFIQDMNQEVCKTHQLSYLQSQKLIKVEESRSELYTHLNIIFKFLFEELTSYQVNLPAISMLENSLFGFISLNAHLQYIYKSLNIFIRMQFNQILYTFCEIFNINIHKLMQSDVSHRENLQKSELFNIYLLKNSIYPDINMIKVIQDNPSYFKNCKMAKFLNKLNQQNIQPSISFLNSFFSKHFSNENQNAQLLKGEQKFAEIKKLISKQYNQRELIKILCDKEKQYITQDKDTFNTILQDASLAIYLLKDNPLADQIVEQFVNEINDNREQYQIIQRDKYEQTKFKTEFQAKATAVFQKEFTDSPFNKVLRSLVYYFSVQKGESLASIFEKVFASINIFSKQGLSFQYHLLIIKNAKEITESSKDIQQQNQQIEHKKIQNPQLNEESIRDLIEDIIYYKLIKSSSESYSSQIVIYFNNFFKDIFQFVSNENNNLERQYSLLFQTVFRFFQTIYSLHIADNFPEKQIEISLIEGNGPILIEKMDDFGLTINIFYNYNHQQFTLNASDVQPLIDQVENYYFFEKNMPFIEQQIELFNNRKDRLIIQSQFGVIPFIFDYDSIQHLELPEKREILNQIELRSQEYLKNEFKKQLSQNAQVVDKAEQHYDSNTYFGLYSLVEDISMYLSFLNIKQKEFYALNDMFAPHNNAMMNPMEQQSHIQQSTTNMQQSQPFESDHRFTSQTMIGSQVQNLNSRIGGQQTRENQNVLNSVKMHGAIFSYYLEQLPDNTYKVNLKKNNTISKSGYNQLLFSEFYEFCPFKEGKIGIVYIPLDQFLQKTKTQSIYNTLLAQVISYEQHFMCALKNIEDNQNVDRNWYYSIDTDKQGNTKIVSKKELFAGYNLLRIKQMMNDFENELSFGKKEDISQKWKINVQSFLEVIVSGLFNIAQGSSVYDCERCGVDRDSIFSLFHYILSSPLLKKVIHIILYQNFSDSGNIMKVIKGIYFEFNEIEINDLPQECKLSELDQYLEYGLDQIIRIGKTEYYIHKFMLVIRINVCFIKNNLSLIQINQNKKSNSGDLILKEIPILKNYIQVITNQYDFYEQIFSPEQIVSFILNKLEIDNHLLSISKKLSKQFSQSQTITFNINYESLYHIFNNDFNKAKQIKNPIKKIEQYDKIWKGLNNLKSYLLDQLEKNLQQQLDQQSYQDQFFMIFLNLIYSYETKQIIKKRLVSNYRSYPILTKIDKTESLKQNKQLEADNFNENEDEFDDIDIAEELTDATTNKKISAQQIVQCISQVRSQFSTIDSLKNTFLIQLNLNDFLLHAKKGDFCFIGYYSHNSNLNQNDYHYMMCKIAEKTDKKFTFESFFDYRSNLELLQENIKFALLNFQTWPNPQLFSGQIQNYCIIDSSLKIQLIKSKAISDICQFFMSEDIQSNQDLLEQYQGYLYRGSDNLTQDISLNSLIQLMPSNISFVFEAQHDQMNDNQFDLLNLQKQQSSIIRNQFDMLDNHIKQVVFRFDENYKFKKPILTPDQFSFASSVDSNQRIQEEYSDLIESLRSLFSESLLKESQQQEMCFDFDYDPELENMRAINIELIEMNISFICDNIFDTFNQVISNFTYFSPKFVKQILLLAYHNKNSRLEFYNESDIIRYLIVKLIIKHIHRIGLQFKPIPEQNNEELQLATYEENSKSFTINVFIGKKLDQIVVPSTNDLSYYLLKQLVICELKYILQKKYLSKNIESESNNYYQINQDLKDFNIIIQNDLKSFSSLHQGEYQILATQLLTLSFSIRSLALMSKLKFIDCSQFQILFSNKQSSSFQKLQNNSNNEILVNFGYGSLSFTTEFFDIIHILTEDNNQYLNVLFYENCNIDVQSMIEATSSTQLIINQSYNQNLGQASDLKQITNEQNYQVKMIDLADFNQLTEFNVESAVQGQSIQLKLKQDLSHLQGQGEHFLYVVYFNKQAISYNYLLKSSDELLQQLIQQSSSNNYKINQDSFVIIQQKSLIGINQSIFDGIHLQFSQGQDDISISNSSYAQRYAEILLYKKIRLIKINQDQKTSKTTFFTFDINSRFITNDMLLLTIRNSRSQTLNIQNSCQATIITNSNFPKDTPKEIQIKYSSTSKILIEKTQLKGCIIEQKEFQSFQSKKDKQKKENLKAISPLFKIFKPKTVTRLIESNEEIEFIESEKQLKKYQEIQRQVFMEDGRQSMYSRAGQTRKDVFHFYDGFGNIMQPTEPLENYQVIFVHILFSQIKFKGKLAQAKAENEFYCEWRPLIKGSYRMYINGIYIPQSEEMIGIIANTIDENNIKIESSDQQMISYYDTMECQIYYKDIYGNNYTQFDKTASNDPFPLDIKCQPNSKNSIHLIEFTFSQGNIDKVGKQKVTLKFDPKTTSNLNEPNPQTIVFYFGKKELHQFSLNIQGMNFEKRKRQFQEAIQKFKKNSSGQSVRINRDKFAEELLTNFENFDLKNGLYINFKDEKGIDAGGLRREFYELVGKMMKDSTYQFFELSNNQNTEKYYFHKNCLKMKQSVQYFKIFGKFIAHTILYEALLGIEFCEPLYKLITKQEIKFEDLKHVLDSQTYNNYKLLKELDAESLEDMCLFFTFTNKGKVIELIPNGGSTQVNKQNLDQYLQETSQYFLQKRFQNAITHLQEGFESVFPSDLLFKFIHPNELSIYTCGLKEINGEFLQKLSTFSGGNSILQNYYYRYLSESSTEMLQNFLKFITGSGSIPFDYSNFKLVIDFVSSMNINKLPLSHTCFRSIEVPYYKSYEQMKAKFDLAFTLGSEGFAFG</sequence>
<accession>I7MF51</accession>
<dbReference type="SUPFAM" id="SSF56204">
    <property type="entry name" value="Hect, E3 ligase catalytic domain"/>
    <property type="match status" value="1"/>
</dbReference>
<proteinExistence type="predicted"/>
<keyword evidence="1 7" id="KW-0808">Transferase</keyword>
<feature type="coiled-coil region" evidence="4">
    <location>
        <begin position="1018"/>
        <end position="1051"/>
    </location>
</feature>
<feature type="compositionally biased region" description="Basic and acidic residues" evidence="5">
    <location>
        <begin position="8"/>
        <end position="20"/>
    </location>
</feature>
<dbReference type="KEGG" id="tet:TTHERM_00292250"/>
<evidence type="ECO:0000256" key="5">
    <source>
        <dbReference type="SAM" id="MobiDB-lite"/>
    </source>
</evidence>
<evidence type="ECO:0000256" key="4">
    <source>
        <dbReference type="SAM" id="Coils"/>
    </source>
</evidence>
<organism evidence="7 8">
    <name type="scientific">Tetrahymena thermophila (strain SB210)</name>
    <dbReference type="NCBI Taxonomy" id="312017"/>
    <lineage>
        <taxon>Eukaryota</taxon>
        <taxon>Sar</taxon>
        <taxon>Alveolata</taxon>
        <taxon>Ciliophora</taxon>
        <taxon>Intramacronucleata</taxon>
        <taxon>Oligohymenophorea</taxon>
        <taxon>Hymenostomatida</taxon>
        <taxon>Tetrahymenina</taxon>
        <taxon>Tetrahymenidae</taxon>
        <taxon>Tetrahymena</taxon>
    </lineage>
</organism>
<dbReference type="Gene3D" id="3.30.2160.10">
    <property type="entry name" value="Hect, E3 ligase catalytic domain"/>
    <property type="match status" value="1"/>
</dbReference>
<feature type="coiled-coil region" evidence="4">
    <location>
        <begin position="2462"/>
        <end position="2492"/>
    </location>
</feature>
<dbReference type="Gene3D" id="3.30.2410.10">
    <property type="entry name" value="Hect, E3 ligase catalytic domain"/>
    <property type="match status" value="1"/>
</dbReference>
<dbReference type="InParanoid" id="I7MF51"/>
<evidence type="ECO:0000259" key="6">
    <source>
        <dbReference type="PROSITE" id="PS50237"/>
    </source>
</evidence>
<protein>
    <submittedName>
        <fullName evidence="7">HECT domain ubiquitin transferase</fullName>
    </submittedName>
</protein>
<keyword evidence="8" id="KW-1185">Reference proteome</keyword>
<keyword evidence="2 3" id="KW-0833">Ubl conjugation pathway</keyword>
<feature type="compositionally biased region" description="Basic and acidic residues" evidence="5">
    <location>
        <begin position="41"/>
        <end position="51"/>
    </location>
</feature>
<name>I7MF51_TETTS</name>
<feature type="compositionally biased region" description="Low complexity" evidence="5">
    <location>
        <begin position="29"/>
        <end position="40"/>
    </location>
</feature>
<dbReference type="GO" id="GO:0061630">
    <property type="term" value="F:ubiquitin protein ligase activity"/>
    <property type="evidence" value="ECO:0007669"/>
    <property type="project" value="InterPro"/>
</dbReference>
<feature type="domain" description="HECT" evidence="6">
    <location>
        <begin position="4502"/>
        <end position="4829"/>
    </location>
</feature>
<keyword evidence="4" id="KW-0175">Coiled coil</keyword>
<dbReference type="GO" id="GO:0043161">
    <property type="term" value="P:proteasome-mediated ubiquitin-dependent protein catabolic process"/>
    <property type="evidence" value="ECO:0007669"/>
    <property type="project" value="TreeGrafter"/>
</dbReference>
<dbReference type="eggNOG" id="KOG0940">
    <property type="taxonomic scope" value="Eukaryota"/>
</dbReference>
<dbReference type="InterPro" id="IPR000569">
    <property type="entry name" value="HECT_dom"/>
</dbReference>
<dbReference type="EMBL" id="GG662651">
    <property type="protein sequence ID" value="EAR98494.2"/>
    <property type="molecule type" value="Genomic_DNA"/>
</dbReference>
<dbReference type="GeneID" id="7839618"/>
<dbReference type="OrthoDB" id="298098at2759"/>
<dbReference type="PANTHER" id="PTHR45670">
    <property type="entry name" value="E3 UBIQUITIN-PROTEIN LIGASE TRIP12"/>
    <property type="match status" value="1"/>
</dbReference>
<dbReference type="SMART" id="SM00119">
    <property type="entry name" value="HECTc"/>
    <property type="match status" value="1"/>
</dbReference>
<gene>
    <name evidence="7" type="ORF">TTHERM_00292250</name>
</gene>
<dbReference type="RefSeq" id="XP_001018739.2">
    <property type="nucleotide sequence ID" value="XM_001018739.2"/>
</dbReference>
<evidence type="ECO:0000256" key="2">
    <source>
        <dbReference type="ARBA" id="ARBA00022786"/>
    </source>
</evidence>
<dbReference type="Gene3D" id="3.90.1750.10">
    <property type="entry name" value="Hect, E3 ligase catalytic domains"/>
    <property type="match status" value="1"/>
</dbReference>
<dbReference type="Pfam" id="PF00632">
    <property type="entry name" value="HECT"/>
    <property type="match status" value="1"/>
</dbReference>
<evidence type="ECO:0000256" key="3">
    <source>
        <dbReference type="PROSITE-ProRule" id="PRU00104"/>
    </source>
</evidence>